<evidence type="ECO:0000256" key="2">
    <source>
        <dbReference type="ARBA" id="ARBA00004651"/>
    </source>
</evidence>
<keyword evidence="12 25" id="KW-0548">Nucleotidyltransferase</keyword>
<proteinExistence type="inferred from homology"/>
<feature type="transmembrane region" description="Helical" evidence="24">
    <location>
        <begin position="128"/>
        <end position="149"/>
    </location>
</feature>
<keyword evidence="14" id="KW-0443">Lipid metabolism</keyword>
<keyword evidence="10 25" id="KW-0808">Transferase</keyword>
<evidence type="ECO:0000313" key="25">
    <source>
        <dbReference type="EMBL" id="QDV36551.1"/>
    </source>
</evidence>
<dbReference type="KEGG" id="tpla:ElP_44790"/>
<dbReference type="OrthoDB" id="9799199at2"/>
<evidence type="ECO:0000256" key="19">
    <source>
        <dbReference type="ARBA" id="ARBA00031825"/>
    </source>
</evidence>
<feature type="transmembrane region" description="Helical" evidence="24">
    <location>
        <begin position="62"/>
        <end position="78"/>
    </location>
</feature>
<evidence type="ECO:0000256" key="23">
    <source>
        <dbReference type="ARBA" id="ARBA00033406"/>
    </source>
</evidence>
<dbReference type="EC" id="2.7.7.41" evidence="6"/>
<feature type="transmembrane region" description="Helical" evidence="24">
    <location>
        <begin position="161"/>
        <end position="182"/>
    </location>
</feature>
<evidence type="ECO:0000256" key="7">
    <source>
        <dbReference type="ARBA" id="ARBA00019373"/>
    </source>
</evidence>
<evidence type="ECO:0000256" key="6">
    <source>
        <dbReference type="ARBA" id="ARBA00012487"/>
    </source>
</evidence>
<evidence type="ECO:0000256" key="13">
    <source>
        <dbReference type="ARBA" id="ARBA00022989"/>
    </source>
</evidence>
<evidence type="ECO:0000313" key="26">
    <source>
        <dbReference type="Proteomes" id="UP000317835"/>
    </source>
</evidence>
<evidence type="ECO:0000256" key="4">
    <source>
        <dbReference type="ARBA" id="ARBA00005189"/>
    </source>
</evidence>
<comment type="similarity">
    <text evidence="5">Belongs to the CDS family.</text>
</comment>
<dbReference type="PANTHER" id="PTHR46382">
    <property type="entry name" value="PHOSPHATIDATE CYTIDYLYLTRANSFERASE"/>
    <property type="match status" value="1"/>
</dbReference>
<organism evidence="25 26">
    <name type="scientific">Tautonia plasticadhaerens</name>
    <dbReference type="NCBI Taxonomy" id="2527974"/>
    <lineage>
        <taxon>Bacteria</taxon>
        <taxon>Pseudomonadati</taxon>
        <taxon>Planctomycetota</taxon>
        <taxon>Planctomycetia</taxon>
        <taxon>Isosphaerales</taxon>
        <taxon>Isosphaeraceae</taxon>
        <taxon>Tautonia</taxon>
    </lineage>
</organism>
<feature type="transmembrane region" description="Helical" evidence="24">
    <location>
        <begin position="98"/>
        <end position="116"/>
    </location>
</feature>
<evidence type="ECO:0000256" key="1">
    <source>
        <dbReference type="ARBA" id="ARBA00001698"/>
    </source>
</evidence>
<evidence type="ECO:0000256" key="11">
    <source>
        <dbReference type="ARBA" id="ARBA00022692"/>
    </source>
</evidence>
<dbReference type="RefSeq" id="WP_145272997.1">
    <property type="nucleotide sequence ID" value="NZ_CP036426.1"/>
</dbReference>
<evidence type="ECO:0000256" key="12">
    <source>
        <dbReference type="ARBA" id="ARBA00022695"/>
    </source>
</evidence>
<dbReference type="Proteomes" id="UP000317835">
    <property type="component" value="Chromosome"/>
</dbReference>
<evidence type="ECO:0000256" key="20">
    <source>
        <dbReference type="ARBA" id="ARBA00032253"/>
    </source>
</evidence>
<dbReference type="PANTHER" id="PTHR46382:SF1">
    <property type="entry name" value="PHOSPHATIDATE CYTIDYLYLTRANSFERASE"/>
    <property type="match status" value="1"/>
</dbReference>
<dbReference type="GO" id="GO:0005886">
    <property type="term" value="C:plasma membrane"/>
    <property type="evidence" value="ECO:0007669"/>
    <property type="project" value="UniProtKB-SubCell"/>
</dbReference>
<dbReference type="Pfam" id="PF01148">
    <property type="entry name" value="CTP_transf_1"/>
    <property type="match status" value="1"/>
</dbReference>
<name>A0A518H6R8_9BACT</name>
<evidence type="ECO:0000256" key="22">
    <source>
        <dbReference type="ARBA" id="ARBA00032743"/>
    </source>
</evidence>
<comment type="subcellular location">
    <subcellularLocation>
        <location evidence="2">Cell membrane</location>
        <topology evidence="2">Multi-pass membrane protein</topology>
    </subcellularLocation>
</comment>
<accession>A0A518H6R8</accession>
<reference evidence="25 26" key="1">
    <citation type="submission" date="2019-02" db="EMBL/GenBank/DDBJ databases">
        <title>Deep-cultivation of Planctomycetes and their phenomic and genomic characterization uncovers novel biology.</title>
        <authorList>
            <person name="Wiegand S."/>
            <person name="Jogler M."/>
            <person name="Boedeker C."/>
            <person name="Pinto D."/>
            <person name="Vollmers J."/>
            <person name="Rivas-Marin E."/>
            <person name="Kohn T."/>
            <person name="Peeters S.H."/>
            <person name="Heuer A."/>
            <person name="Rast P."/>
            <person name="Oberbeckmann S."/>
            <person name="Bunk B."/>
            <person name="Jeske O."/>
            <person name="Meyerdierks A."/>
            <person name="Storesund J.E."/>
            <person name="Kallscheuer N."/>
            <person name="Luecker S."/>
            <person name="Lage O.M."/>
            <person name="Pohl T."/>
            <person name="Merkel B.J."/>
            <person name="Hornburger P."/>
            <person name="Mueller R.-W."/>
            <person name="Bruemmer F."/>
            <person name="Labrenz M."/>
            <person name="Spormann A.M."/>
            <person name="Op den Camp H."/>
            <person name="Overmann J."/>
            <person name="Amann R."/>
            <person name="Jetten M.S.M."/>
            <person name="Mascher T."/>
            <person name="Medema M.H."/>
            <person name="Devos D.P."/>
            <person name="Kaster A.-K."/>
            <person name="Ovreas L."/>
            <person name="Rohde M."/>
            <person name="Galperin M.Y."/>
            <person name="Jogler C."/>
        </authorList>
    </citation>
    <scope>NUCLEOTIDE SEQUENCE [LARGE SCALE GENOMIC DNA]</scope>
    <source>
        <strain evidence="25 26">ElP</strain>
    </source>
</reference>
<dbReference type="GO" id="GO:0016024">
    <property type="term" value="P:CDP-diacylglycerol biosynthetic process"/>
    <property type="evidence" value="ECO:0007669"/>
    <property type="project" value="TreeGrafter"/>
</dbReference>
<evidence type="ECO:0000256" key="24">
    <source>
        <dbReference type="SAM" id="Phobius"/>
    </source>
</evidence>
<keyword evidence="17" id="KW-1208">Phospholipid metabolism</keyword>
<dbReference type="GO" id="GO:0004605">
    <property type="term" value="F:phosphatidate cytidylyltransferase activity"/>
    <property type="evidence" value="ECO:0007669"/>
    <property type="project" value="UniProtKB-EC"/>
</dbReference>
<comment type="catalytic activity">
    <reaction evidence="1">
        <text>a 1,2-diacyl-sn-glycero-3-phosphate + CTP + H(+) = a CDP-1,2-diacyl-sn-glycerol + diphosphate</text>
        <dbReference type="Rhea" id="RHEA:16229"/>
        <dbReference type="ChEBI" id="CHEBI:15378"/>
        <dbReference type="ChEBI" id="CHEBI:33019"/>
        <dbReference type="ChEBI" id="CHEBI:37563"/>
        <dbReference type="ChEBI" id="CHEBI:58332"/>
        <dbReference type="ChEBI" id="CHEBI:58608"/>
        <dbReference type="EC" id="2.7.7.41"/>
    </reaction>
</comment>
<sequence>MLLTRLLIGIPLTAAFVLVLFVDTYAFEPWFPLWLVTMLAGLGLGAREVANLFQQTSARPDRALVIGGVLAIVLSNWGPHVTAHLIGADDRPGGAVEALAWPLWAFVAVVMISFIAQSTRFEHPGGTMATIAGTVLAVAYVGLLGSFLVQFRWLESPYRGLVPLAALVATAKGADMGAYFAGRAAGRHKLWPRLSPNKTVEGAVGGLILATAFAVIVFGLARLIFHAQVLGWAQVVGFGLVVGSAAQLGDLMESMIKRDCERKDASAALPGFGGVLDVLDSLLFAGPVAYGYWLAFAPA</sequence>
<keyword evidence="15 24" id="KW-0472">Membrane</keyword>
<evidence type="ECO:0000256" key="15">
    <source>
        <dbReference type="ARBA" id="ARBA00023136"/>
    </source>
</evidence>
<comment type="pathway">
    <text evidence="4">Lipid metabolism.</text>
</comment>
<evidence type="ECO:0000256" key="14">
    <source>
        <dbReference type="ARBA" id="ARBA00023098"/>
    </source>
</evidence>
<protein>
    <recommendedName>
        <fullName evidence="7">Phosphatidate cytidylyltransferase</fullName>
        <ecNumber evidence="6">2.7.7.41</ecNumber>
    </recommendedName>
    <alternativeName>
        <fullName evidence="20">CDP-DAG synthase</fullName>
    </alternativeName>
    <alternativeName>
        <fullName evidence="22">CDP-DG synthase</fullName>
    </alternativeName>
    <alternativeName>
        <fullName evidence="18">CDP-diacylglycerol synthase</fullName>
    </alternativeName>
    <alternativeName>
        <fullName evidence="21">CDP-diglyceride pyrophosphorylase</fullName>
    </alternativeName>
    <alternativeName>
        <fullName evidence="23">CDP-diglyceride synthase</fullName>
    </alternativeName>
    <alternativeName>
        <fullName evidence="19">CTP:phosphatidate cytidylyltransferase</fullName>
    </alternativeName>
</protein>
<dbReference type="AlphaFoldDB" id="A0A518H6R8"/>
<evidence type="ECO:0000256" key="21">
    <source>
        <dbReference type="ARBA" id="ARBA00032396"/>
    </source>
</evidence>
<keyword evidence="13 24" id="KW-1133">Transmembrane helix</keyword>
<keyword evidence="16" id="KW-0594">Phospholipid biosynthesis</keyword>
<keyword evidence="26" id="KW-1185">Reference proteome</keyword>
<evidence type="ECO:0000256" key="8">
    <source>
        <dbReference type="ARBA" id="ARBA00022475"/>
    </source>
</evidence>
<evidence type="ECO:0000256" key="3">
    <source>
        <dbReference type="ARBA" id="ARBA00005119"/>
    </source>
</evidence>
<comment type="pathway">
    <text evidence="3">Phospholipid metabolism; CDP-diacylglycerol biosynthesis; CDP-diacylglycerol from sn-glycerol 3-phosphate: step 3/3.</text>
</comment>
<gene>
    <name evidence="25" type="primary">cdsA</name>
    <name evidence="25" type="ORF">ElP_44790</name>
</gene>
<keyword evidence="9" id="KW-0444">Lipid biosynthesis</keyword>
<evidence type="ECO:0000256" key="17">
    <source>
        <dbReference type="ARBA" id="ARBA00023264"/>
    </source>
</evidence>
<evidence type="ECO:0000256" key="18">
    <source>
        <dbReference type="ARBA" id="ARBA00029893"/>
    </source>
</evidence>
<keyword evidence="8" id="KW-1003">Cell membrane</keyword>
<evidence type="ECO:0000256" key="16">
    <source>
        <dbReference type="ARBA" id="ARBA00023209"/>
    </source>
</evidence>
<evidence type="ECO:0000256" key="5">
    <source>
        <dbReference type="ARBA" id="ARBA00010185"/>
    </source>
</evidence>
<feature type="transmembrane region" description="Helical" evidence="24">
    <location>
        <begin position="33"/>
        <end position="50"/>
    </location>
</feature>
<feature type="transmembrane region" description="Helical" evidence="24">
    <location>
        <begin position="7"/>
        <end position="27"/>
    </location>
</feature>
<evidence type="ECO:0000256" key="9">
    <source>
        <dbReference type="ARBA" id="ARBA00022516"/>
    </source>
</evidence>
<feature type="transmembrane region" description="Helical" evidence="24">
    <location>
        <begin position="231"/>
        <end position="249"/>
    </location>
</feature>
<dbReference type="EMBL" id="CP036426">
    <property type="protein sequence ID" value="QDV36551.1"/>
    <property type="molecule type" value="Genomic_DNA"/>
</dbReference>
<keyword evidence="11 24" id="KW-0812">Transmembrane</keyword>
<evidence type="ECO:0000256" key="10">
    <source>
        <dbReference type="ARBA" id="ARBA00022679"/>
    </source>
</evidence>
<feature type="transmembrane region" description="Helical" evidence="24">
    <location>
        <begin position="203"/>
        <end position="225"/>
    </location>
</feature>